<name>A0ABR4K2Y7_9EURO</name>
<comment type="caution">
    <text evidence="9">The sequence shown here is derived from an EMBL/GenBank/DDBJ whole genome shotgun (WGS) entry which is preliminary data.</text>
</comment>
<dbReference type="PANTHER" id="PTHR24346:SF82">
    <property type="entry name" value="KP78A-RELATED"/>
    <property type="match status" value="1"/>
</dbReference>
<dbReference type="InterPro" id="IPR011009">
    <property type="entry name" value="Kinase-like_dom_sf"/>
</dbReference>
<keyword evidence="6" id="KW-0067">ATP-binding</keyword>
<evidence type="ECO:0000256" key="3">
    <source>
        <dbReference type="ARBA" id="ARBA00022679"/>
    </source>
</evidence>
<keyword evidence="3" id="KW-0808">Transferase</keyword>
<keyword evidence="2" id="KW-0723">Serine/threonine-protein kinase</keyword>
<dbReference type="PROSITE" id="PS50011">
    <property type="entry name" value="PROTEIN_KINASE_DOM"/>
    <property type="match status" value="1"/>
</dbReference>
<reference evidence="9 10" key="1">
    <citation type="submission" date="2024-07" db="EMBL/GenBank/DDBJ databases">
        <title>Section-level genome sequencing and comparative genomics of Aspergillus sections Usti and Cavernicolus.</title>
        <authorList>
            <consortium name="Lawrence Berkeley National Laboratory"/>
            <person name="Nybo J.L."/>
            <person name="Vesth T.C."/>
            <person name="Theobald S."/>
            <person name="Frisvad J.C."/>
            <person name="Larsen T.O."/>
            <person name="Kjaerboelling I."/>
            <person name="Rothschild-Mancinelli K."/>
            <person name="Lyhne E.K."/>
            <person name="Kogle M.E."/>
            <person name="Barry K."/>
            <person name="Clum A."/>
            <person name="Na H."/>
            <person name="Ledsgaard L."/>
            <person name="Lin J."/>
            <person name="Lipzen A."/>
            <person name="Kuo A."/>
            <person name="Riley R."/>
            <person name="Mondo S."/>
            <person name="Labutti K."/>
            <person name="Haridas S."/>
            <person name="Pangalinan J."/>
            <person name="Salamov A.A."/>
            <person name="Simmons B.A."/>
            <person name="Magnuson J.K."/>
            <person name="Chen J."/>
            <person name="Drula E."/>
            <person name="Henrissat B."/>
            <person name="Wiebenga A."/>
            <person name="Lubbers R.J."/>
            <person name="Gomes A.C."/>
            <person name="Makela M.R."/>
            <person name="Stajich J."/>
            <person name="Grigoriev I.V."/>
            <person name="Mortensen U.H."/>
            <person name="De Vries R.P."/>
            <person name="Baker S.E."/>
            <person name="Andersen M.R."/>
        </authorList>
    </citation>
    <scope>NUCLEOTIDE SEQUENCE [LARGE SCALE GENOMIC DNA]</scope>
    <source>
        <strain evidence="9 10">CBS 123904</strain>
    </source>
</reference>
<evidence type="ECO:0000256" key="2">
    <source>
        <dbReference type="ARBA" id="ARBA00022527"/>
    </source>
</evidence>
<sequence length="351" mass="40289">MDWKMGNKSPSHIKRLSDGTHVHLFGSEQVGRLHRLFINLQHYILELQIFNRRSLPPEGMNEFSATNCFKEKYGTCENVIHYGCSTTVRLHCRRTKYTKVKQLYAVKVFHHYSERTISDALRLALRRVSCLDHPNIVQVLELLDDDRGEFCIVMEYCGAGDLHSMIVTSGKLGDIEANCFFKQLMRAISYIHDNGIAHQNLNPKDVLLTAHGAVKVAHFTWAQESMQRERDRPLASPESFPYQPPEAISARSPDPRAGDIWASALIYMAMKTGHFLWNRASEQDREFKKYLCTRTDENGYPPIQRLSKVQCSYVIYAMLHPEPLRRLSAREVIRSEWLSSVIVCDAGNSGM</sequence>
<dbReference type="InterPro" id="IPR000719">
    <property type="entry name" value="Prot_kinase_dom"/>
</dbReference>
<evidence type="ECO:0000256" key="6">
    <source>
        <dbReference type="ARBA" id="ARBA00022840"/>
    </source>
</evidence>
<dbReference type="Proteomes" id="UP001610446">
    <property type="component" value="Unassembled WGS sequence"/>
</dbReference>
<evidence type="ECO:0000259" key="8">
    <source>
        <dbReference type="PROSITE" id="PS50011"/>
    </source>
</evidence>
<proteinExistence type="inferred from homology"/>
<keyword evidence="4" id="KW-0547">Nucleotide-binding</keyword>
<keyword evidence="5" id="KW-0418">Kinase</keyword>
<accession>A0ABR4K2Y7</accession>
<evidence type="ECO:0000313" key="10">
    <source>
        <dbReference type="Proteomes" id="UP001610446"/>
    </source>
</evidence>
<feature type="domain" description="Protein kinase" evidence="8">
    <location>
        <begin position="74"/>
        <end position="338"/>
    </location>
</feature>
<dbReference type="SUPFAM" id="SSF56112">
    <property type="entry name" value="Protein kinase-like (PK-like)"/>
    <property type="match status" value="1"/>
</dbReference>
<dbReference type="Gene3D" id="1.10.510.10">
    <property type="entry name" value="Transferase(Phosphotransferase) domain 1"/>
    <property type="match status" value="1"/>
</dbReference>
<evidence type="ECO:0000313" key="9">
    <source>
        <dbReference type="EMBL" id="KAL2846699.1"/>
    </source>
</evidence>
<organism evidence="9 10">
    <name type="scientific">Aspergillus pseudoustus</name>
    <dbReference type="NCBI Taxonomy" id="1810923"/>
    <lineage>
        <taxon>Eukaryota</taxon>
        <taxon>Fungi</taxon>
        <taxon>Dikarya</taxon>
        <taxon>Ascomycota</taxon>
        <taxon>Pezizomycotina</taxon>
        <taxon>Eurotiomycetes</taxon>
        <taxon>Eurotiomycetidae</taxon>
        <taxon>Eurotiales</taxon>
        <taxon>Aspergillaceae</taxon>
        <taxon>Aspergillus</taxon>
        <taxon>Aspergillus subgen. Nidulantes</taxon>
    </lineage>
</organism>
<dbReference type="Pfam" id="PF00069">
    <property type="entry name" value="Pkinase"/>
    <property type="match status" value="1"/>
</dbReference>
<evidence type="ECO:0000256" key="5">
    <source>
        <dbReference type="ARBA" id="ARBA00022777"/>
    </source>
</evidence>
<keyword evidence="10" id="KW-1185">Reference proteome</keyword>
<dbReference type="EMBL" id="JBFXLU010000061">
    <property type="protein sequence ID" value="KAL2846699.1"/>
    <property type="molecule type" value="Genomic_DNA"/>
</dbReference>
<dbReference type="PANTHER" id="PTHR24346">
    <property type="entry name" value="MAP/MICROTUBULE AFFINITY-REGULATING KINASE"/>
    <property type="match status" value="1"/>
</dbReference>
<evidence type="ECO:0000256" key="1">
    <source>
        <dbReference type="ARBA" id="ARBA00010791"/>
    </source>
</evidence>
<evidence type="ECO:0000256" key="4">
    <source>
        <dbReference type="ARBA" id="ARBA00022741"/>
    </source>
</evidence>
<feature type="region of interest" description="Disordered" evidence="7">
    <location>
        <begin position="227"/>
        <end position="254"/>
    </location>
</feature>
<comment type="similarity">
    <text evidence="1">Belongs to the protein kinase superfamily. CAMK Ser/Thr protein kinase family. NIM1 subfamily.</text>
</comment>
<gene>
    <name evidence="9" type="ORF">BJY01DRAFT_172848</name>
</gene>
<evidence type="ECO:0000256" key="7">
    <source>
        <dbReference type="SAM" id="MobiDB-lite"/>
    </source>
</evidence>
<protein>
    <submittedName>
        <fullName evidence="9">Kinase-like domain-containing protein</fullName>
    </submittedName>
</protein>